<gene>
    <name evidence="5" type="ORF">EHQ59_01610</name>
</gene>
<dbReference type="EMBL" id="RQGG01000007">
    <property type="protein sequence ID" value="TGL55974.1"/>
    <property type="molecule type" value="Genomic_DNA"/>
</dbReference>
<reference evidence="5" key="1">
    <citation type="journal article" date="2019" name="PLoS Negl. Trop. Dis.">
        <title>Revisiting the worldwide diversity of Leptospira species in the environment.</title>
        <authorList>
            <person name="Vincent A.T."/>
            <person name="Schiettekatte O."/>
            <person name="Bourhy P."/>
            <person name="Veyrier F.J."/>
            <person name="Picardeau M."/>
        </authorList>
    </citation>
    <scope>NUCLEOTIDE SEQUENCE [LARGE SCALE GENOMIC DNA]</scope>
    <source>
        <strain evidence="5">201702454</strain>
    </source>
</reference>
<evidence type="ECO:0000313" key="6">
    <source>
        <dbReference type="Proteomes" id="UP000297609"/>
    </source>
</evidence>
<dbReference type="InterPro" id="IPR057162">
    <property type="entry name" value="DUF7840"/>
</dbReference>
<sequence>MYPLYRFQFYLLLLFTTSLHAIEPLTDSQILELDFQTSRKQGESFPKSLRSKQYLEELIQQAKEIHLAEERHWVRLMRFKKTRMGVWESEVDNKRYFLSSEGKYNPEKELIATLHSFFTEDPIPEGLLHPQCSFPERYHWLKEKLSFDPNRITEISCPRFEVWKNALNPESLSIIFSSYYMQAPASMFGHTLIKLNNKVNENAELLDYGVNYAANPGEMNAFSYSYKGLTGGYPGTFAIFPYYIKVNEYNDMESRDIWEYKLNLAPEERERFLRHLWEMGRADFDYYFINENCSYHLMEILEVAKPDLQISNKPGWIVAPSDTIKFYLAEEGFVLSKKYRPSLYSKIKYKVFEMSEEERDVFWQMIRFDKAFVPESKENVRLSLVTDAVLDTYRYRYANKNEIPKHHKDYYDKLLVFRSKQNDEYTTKEDIPLSSPPETSHPLSRVAVGGGVSSLGNFAEFQYRIAYHDLLNVSRGHAPNSELSFFDTTVRTYENKRPELTTMSIVKVSSLSPYNGISKDFSYFLDTGIQTAVYKNNDEVLRKQVGNFDLRFGYTFTNEFGKNPMSLGVLSVLAGVKAQNGRMFENDVRYGVNFSLLYQKEWGSWKILSGATAQNYQLSQNLNSYYATFKLRYAFSNTHELRLEVNGERFYEETLLSYHYLF</sequence>
<comment type="caution">
    <text evidence="5">The sequence shown here is derived from an EMBL/GenBank/DDBJ whole genome shotgun (WGS) entry which is preliminary data.</text>
</comment>
<feature type="domain" description="DUF7843" evidence="4">
    <location>
        <begin position="66"/>
        <end position="144"/>
    </location>
</feature>
<dbReference type="AlphaFoldDB" id="A0A4V3JQI5"/>
<dbReference type="Pfam" id="PF13387">
    <property type="entry name" value="Lnb_N"/>
    <property type="match status" value="1"/>
</dbReference>
<feature type="chain" id="PRO_5020720884" evidence="1">
    <location>
        <begin position="22"/>
        <end position="662"/>
    </location>
</feature>
<dbReference type="InterPro" id="IPR025178">
    <property type="entry name" value="Lnb_N"/>
</dbReference>
<evidence type="ECO:0000313" key="5">
    <source>
        <dbReference type="EMBL" id="TGL55974.1"/>
    </source>
</evidence>
<dbReference type="InterPro" id="IPR057165">
    <property type="entry name" value="DUF7843"/>
</dbReference>
<dbReference type="RefSeq" id="WP_135617405.1">
    <property type="nucleotide sequence ID" value="NZ_RQGG01000007.1"/>
</dbReference>
<accession>A0A4V3JQI5</accession>
<proteinExistence type="predicted"/>
<feature type="domain" description="DUF7840" evidence="3">
    <location>
        <begin position="436"/>
        <end position="653"/>
    </location>
</feature>
<feature type="domain" description="Lnb N-terminal periplasmic" evidence="2">
    <location>
        <begin position="160"/>
        <end position="325"/>
    </location>
</feature>
<organism evidence="5 6">
    <name type="scientific">Leptospira kemamanensis</name>
    <dbReference type="NCBI Taxonomy" id="2484942"/>
    <lineage>
        <taxon>Bacteria</taxon>
        <taxon>Pseudomonadati</taxon>
        <taxon>Spirochaetota</taxon>
        <taxon>Spirochaetia</taxon>
        <taxon>Leptospirales</taxon>
        <taxon>Leptospiraceae</taxon>
        <taxon>Leptospira</taxon>
    </lineage>
</organism>
<feature type="signal peptide" evidence="1">
    <location>
        <begin position="1"/>
        <end position="21"/>
    </location>
</feature>
<evidence type="ECO:0000259" key="3">
    <source>
        <dbReference type="Pfam" id="PF25222"/>
    </source>
</evidence>
<dbReference type="OrthoDB" id="9759948at2"/>
<evidence type="ECO:0000259" key="4">
    <source>
        <dbReference type="Pfam" id="PF25225"/>
    </source>
</evidence>
<name>A0A4V3JQI5_9LEPT</name>
<protein>
    <submittedName>
        <fullName evidence="5">DUF4105 domain-containing protein</fullName>
    </submittedName>
</protein>
<dbReference type="Pfam" id="PF25225">
    <property type="entry name" value="DUF7843"/>
    <property type="match status" value="1"/>
</dbReference>
<evidence type="ECO:0000259" key="2">
    <source>
        <dbReference type="Pfam" id="PF13387"/>
    </source>
</evidence>
<keyword evidence="1" id="KW-0732">Signal</keyword>
<dbReference type="Pfam" id="PF25222">
    <property type="entry name" value="DUF7840"/>
    <property type="match status" value="1"/>
</dbReference>
<evidence type="ECO:0000256" key="1">
    <source>
        <dbReference type="SAM" id="SignalP"/>
    </source>
</evidence>
<dbReference type="Proteomes" id="UP000297609">
    <property type="component" value="Unassembled WGS sequence"/>
</dbReference>
<keyword evidence="6" id="KW-1185">Reference proteome</keyword>